<keyword evidence="9" id="KW-1185">Reference proteome</keyword>
<dbReference type="GO" id="GO:0016020">
    <property type="term" value="C:membrane"/>
    <property type="evidence" value="ECO:0007669"/>
    <property type="project" value="UniProtKB-SubCell"/>
</dbReference>
<accession>A0A8J5F6A2</accession>
<evidence type="ECO:0000256" key="6">
    <source>
        <dbReference type="SAM" id="Phobius"/>
    </source>
</evidence>
<evidence type="ECO:0000256" key="3">
    <source>
        <dbReference type="ARBA" id="ARBA00022989"/>
    </source>
</evidence>
<dbReference type="Proteomes" id="UP000734854">
    <property type="component" value="Unassembled WGS sequence"/>
</dbReference>
<keyword evidence="2 6" id="KW-0812">Transmembrane</keyword>
<feature type="transmembrane region" description="Helical" evidence="6">
    <location>
        <begin position="315"/>
        <end position="337"/>
    </location>
</feature>
<organism evidence="8 9">
    <name type="scientific">Zingiber officinale</name>
    <name type="common">Ginger</name>
    <name type="synonym">Amomum zingiber</name>
    <dbReference type="NCBI Taxonomy" id="94328"/>
    <lineage>
        <taxon>Eukaryota</taxon>
        <taxon>Viridiplantae</taxon>
        <taxon>Streptophyta</taxon>
        <taxon>Embryophyta</taxon>
        <taxon>Tracheophyta</taxon>
        <taxon>Spermatophyta</taxon>
        <taxon>Magnoliopsida</taxon>
        <taxon>Liliopsida</taxon>
        <taxon>Zingiberales</taxon>
        <taxon>Zingiberaceae</taxon>
        <taxon>Zingiber</taxon>
    </lineage>
</organism>
<keyword evidence="3 6" id="KW-1133">Transmembrane helix</keyword>
<dbReference type="AlphaFoldDB" id="A0A8J5F6A2"/>
<proteinExistence type="predicted"/>
<evidence type="ECO:0000256" key="4">
    <source>
        <dbReference type="ARBA" id="ARBA00023136"/>
    </source>
</evidence>
<evidence type="ECO:0000313" key="8">
    <source>
        <dbReference type="EMBL" id="KAG6479648.1"/>
    </source>
</evidence>
<comment type="subcellular location">
    <subcellularLocation>
        <location evidence="1">Membrane</location>
        <topology evidence="1">Multi-pass membrane protein</topology>
    </subcellularLocation>
</comment>
<feature type="transmembrane region" description="Helical" evidence="6">
    <location>
        <begin position="224"/>
        <end position="250"/>
    </location>
</feature>
<evidence type="ECO:0000259" key="7">
    <source>
        <dbReference type="Pfam" id="PF03151"/>
    </source>
</evidence>
<dbReference type="Pfam" id="PF03151">
    <property type="entry name" value="TPT"/>
    <property type="match status" value="2"/>
</dbReference>
<gene>
    <name evidence="8" type="ORF">ZIOFF_063116</name>
</gene>
<dbReference type="InterPro" id="IPR037185">
    <property type="entry name" value="EmrE-like"/>
</dbReference>
<evidence type="ECO:0000313" key="9">
    <source>
        <dbReference type="Proteomes" id="UP000734854"/>
    </source>
</evidence>
<feature type="domain" description="Sugar phosphate transporter" evidence="7">
    <location>
        <begin position="132"/>
        <end position="276"/>
    </location>
</feature>
<dbReference type="InterPro" id="IPR050186">
    <property type="entry name" value="TPT_transporter"/>
</dbReference>
<keyword evidence="4 6" id="KW-0472">Membrane</keyword>
<evidence type="ECO:0000256" key="1">
    <source>
        <dbReference type="ARBA" id="ARBA00004141"/>
    </source>
</evidence>
<evidence type="ECO:0000256" key="2">
    <source>
        <dbReference type="ARBA" id="ARBA00022692"/>
    </source>
</evidence>
<comment type="caution">
    <text evidence="8">The sequence shown here is derived from an EMBL/GenBank/DDBJ whole genome shotgun (WGS) entry which is preliminary data.</text>
</comment>
<feature type="region of interest" description="Disordered" evidence="5">
    <location>
        <begin position="13"/>
        <end position="44"/>
    </location>
</feature>
<reference evidence="8 9" key="1">
    <citation type="submission" date="2020-08" db="EMBL/GenBank/DDBJ databases">
        <title>Plant Genome Project.</title>
        <authorList>
            <person name="Zhang R.-G."/>
        </authorList>
    </citation>
    <scope>NUCLEOTIDE SEQUENCE [LARGE SCALE GENOMIC DNA]</scope>
    <source>
        <tissue evidence="8">Rhizome</tissue>
    </source>
</reference>
<name>A0A8J5F6A2_ZINOF</name>
<dbReference type="SUPFAM" id="SSF103481">
    <property type="entry name" value="Multidrug resistance efflux transporter EmrE"/>
    <property type="match status" value="1"/>
</dbReference>
<dbReference type="PANTHER" id="PTHR11132">
    <property type="entry name" value="SOLUTE CARRIER FAMILY 35"/>
    <property type="match status" value="1"/>
</dbReference>
<dbReference type="EMBL" id="JACMSC010000017">
    <property type="protein sequence ID" value="KAG6479648.1"/>
    <property type="molecule type" value="Genomic_DNA"/>
</dbReference>
<feature type="domain" description="Sugar phosphate transporter" evidence="7">
    <location>
        <begin position="279"/>
        <end position="393"/>
    </location>
</feature>
<feature type="transmembrane region" description="Helical" evidence="6">
    <location>
        <begin position="281"/>
        <end position="300"/>
    </location>
</feature>
<evidence type="ECO:0000256" key="5">
    <source>
        <dbReference type="SAM" id="MobiDB-lite"/>
    </source>
</evidence>
<feature type="transmembrane region" description="Helical" evidence="6">
    <location>
        <begin position="256"/>
        <end position="274"/>
    </location>
</feature>
<dbReference type="InterPro" id="IPR004853">
    <property type="entry name" value="Sugar_P_trans_dom"/>
</dbReference>
<feature type="transmembrane region" description="Helical" evidence="6">
    <location>
        <begin position="376"/>
        <end position="395"/>
    </location>
</feature>
<protein>
    <recommendedName>
        <fullName evidence="7">Sugar phosphate transporter domain-containing protein</fullName>
    </recommendedName>
</protein>
<sequence>MGGSGYVTERVAEAAGAKVDGGQGGNEEQPPSSLAEGSCDGGASEGAEAVAVPLIIPGEGLDRDSVPQPLMQVSPYVRQRSAVIGIVEGLASGKRYVPFDVQNGLHASQSMLKLEELERAAESSVSTIVVLKTLFYISVWYTFSTCLTLYNKTLLGDKLGKFPAPLLMNTFHFTLQAVLSKIVVCIQSRGGDVGATMTWKDYFSKVVPTALGTALDINLSNVSLVFISVTFATMCKSASPIFLLLFAFAFRLETPSIKLLLIIIIISFGILLTGLKNPITLMSYVTPAMAVVTLILSLVIDPWHDFDTNVYFDNSWHVIRSCLLMLTGGALAFFMVLTEYILISATSAVTVSIAGVVKEAVTIVVAVFYFHDPFTLLKGVGLLIIIIGVSLFNWYKYEKMKGQLRENDDVVSSSPNGAAKYVILDDMELPYDET</sequence>